<feature type="region of interest" description="Disordered" evidence="4">
    <location>
        <begin position="1023"/>
        <end position="1123"/>
    </location>
</feature>
<evidence type="ECO:0000313" key="6">
    <source>
        <dbReference type="WBParaSite" id="SMUV_0000112301-mRNA-1"/>
    </source>
</evidence>
<reference evidence="6" key="1">
    <citation type="submission" date="2017-02" db="UniProtKB">
        <authorList>
            <consortium name="WormBaseParasite"/>
        </authorList>
    </citation>
    <scope>IDENTIFICATION</scope>
</reference>
<feature type="region of interest" description="Disordered" evidence="4">
    <location>
        <begin position="955"/>
        <end position="986"/>
    </location>
</feature>
<sequence>MKEQDNTDPTLPKTRVIKKEVSSSKNNAEVGTDKKAEVPTIPINERLESCCYDDAKEMNKTGINVKSLFHRLMKNPEMIPKVMGIDEEDDVSNLKLTRSKSKQFKHQDEYPSLSFEGDVAITRITRSFINIDYGQDDENDDDYKPEQPTDGSVEDDNEENVDEGDVMDDLEEELMKFKDSDEDGKISEDPEVSLMETDDSMVVRTRSRVKNREIVSFDSCNFEPENDVLLYSAVDDPDYMTFINTLNDPEASKFDLDDDDPEYDFMADEIEDETEKDEVKMNRETEIPIREVEDLLEDIFAPHVSTTQKYESSELPFADCKDNSLVVVTTSDQSALKNSKSRIPRFDDHIIALIDTTEEVLEQTCNSASLIGTSLSNPPHFTSFECSQLHAQLQKHVQLLTQFVVGCQFEPELQKERDAYQEMINCLHYSREKAASHRSMFNIPNLDACIVSCHDARHIDEINAVAFTVDKANMIRPQTMVVLSRSEAVLFPELVPDVRMQLTSSYYRYFSKEEERLLALGLYEFSHVPHCSYQQPNGRNSLISRHYLPTKTPTQIKNHMKNFRSSTQGISAYIARAEQGKVTLVFAPETCRNKQAGSPISWNSDLWPEWLKVYHSNIRDAMDLTVQVTDFQGPVKQFDFVSDRLCDISFLNTQLASDSSNCQSVNLPSTNTLVFVVQTPQTAMAIVPDGSAFPSVCSGTDNATSQFSDVFIPSNAHSSLGMNDPDIDSKFTDSDLNLSHSTQGISDVLESSSNEESNGCLSGSSREDVYFGKQSSTESSFVTPIDKQQKPNSPVPELFKESEIKDSHELRNNVCDQISILDAKGADLRKLEQNILCKDSMGSNTMRSPETQIESCSENPFGKLDEVEKLATSDRTVSNEDKKLEERSCNTITSLSVPSLRSKVSNVPRFFTGAAVLSDEEAVVIAGNELKPNKELFDGSDVSLLSSSIVDAVGQHTTPKASRSSSGTSETPLITPRVRDSSISTVDNEELSSIDFEPFYMGQTELQTEWNRDDFVPKTPRFYTPYKEDNSSNEGFSTYVQPKKGKKNLFGTSTDERKTASKNCELSVTNSHERPEFRVTNESHGNECAGDDDENNQPGCSKDKDEYRSSEDEKCRNNAKRGKKRKRLDRLVTGLKGMLDYSHRLRQFKALSKVILSDFKQQMFMHQDKIRSVQALINTEEPSPAMFEKLYGILAPEHTLLLLLLSLLFPESALPSSVLCSPSRKAFLLAIEMIMNIEAYTFFGKTKYSARSIFRCIRQLGQECNSTELENRLRELISNEEPLWFALSTNFPATKCSSSYLISDYEFLDLESLSTSQLEYEDVDLSVALGPGGKKRQLSTHISNGKLFIERNGKLCEAIAYRKSDDKKQTDSSAQALVLPSTKDFTFKKGVKITNMMNNFSNEFDSNSTLLEISRELNLSTGILSKKLLLERRDRYNVRIDDSFGSNDYERSFKRAEMPAVESGTKLKKSKTKSSKTSNESDFKKLNKKVDEFSGEVFAGEESNGDLVNSVARLPDANSADESSVLSWNSVKWTRFDDKTLLYTYNDCSGDFDNTVKMAAERLQITDTNALSRRLKYLLSWFK</sequence>
<dbReference type="STRING" id="451379.A0A0N5AAE7"/>
<feature type="compositionally biased region" description="Basic and acidic residues" evidence="4">
    <location>
        <begin position="1071"/>
        <end position="1085"/>
    </location>
</feature>
<feature type="compositionally biased region" description="Acidic residues" evidence="4">
    <location>
        <begin position="152"/>
        <end position="161"/>
    </location>
</feature>
<keyword evidence="2" id="KW-0804">Transcription</keyword>
<dbReference type="InterPro" id="IPR001005">
    <property type="entry name" value="SANT/Myb"/>
</dbReference>
<keyword evidence="1" id="KW-0805">Transcription regulation</keyword>
<organism evidence="5 6">
    <name type="scientific">Syphacia muris</name>
    <dbReference type="NCBI Taxonomy" id="451379"/>
    <lineage>
        <taxon>Eukaryota</taxon>
        <taxon>Metazoa</taxon>
        <taxon>Ecdysozoa</taxon>
        <taxon>Nematoda</taxon>
        <taxon>Chromadorea</taxon>
        <taxon>Rhabditida</taxon>
        <taxon>Spirurina</taxon>
        <taxon>Oxyuridomorpha</taxon>
        <taxon>Oxyuroidea</taxon>
        <taxon>Oxyuridae</taxon>
        <taxon>Syphacia</taxon>
    </lineage>
</organism>
<dbReference type="WBParaSite" id="SMUV_0000112301-mRNA-1">
    <property type="protein sequence ID" value="SMUV_0000112301-mRNA-1"/>
    <property type="gene ID" value="SMUV_0000112301"/>
</dbReference>
<feature type="compositionally biased region" description="Basic and acidic residues" evidence="4">
    <location>
        <begin position="1101"/>
        <end position="1116"/>
    </location>
</feature>
<feature type="region of interest" description="Disordered" evidence="4">
    <location>
        <begin position="1"/>
        <end position="37"/>
    </location>
</feature>
<dbReference type="GO" id="GO:0003712">
    <property type="term" value="F:transcription coregulator activity"/>
    <property type="evidence" value="ECO:0007669"/>
    <property type="project" value="TreeGrafter"/>
</dbReference>
<evidence type="ECO:0000313" key="5">
    <source>
        <dbReference type="Proteomes" id="UP000046393"/>
    </source>
</evidence>
<feature type="region of interest" description="Disordered" evidence="4">
    <location>
        <begin position="132"/>
        <end position="161"/>
    </location>
</feature>
<feature type="compositionally biased region" description="Polar residues" evidence="4">
    <location>
        <begin position="748"/>
        <end position="764"/>
    </location>
</feature>
<keyword evidence="5" id="KW-1185">Reference proteome</keyword>
<dbReference type="GO" id="GO:0006355">
    <property type="term" value="P:regulation of DNA-templated transcription"/>
    <property type="evidence" value="ECO:0007669"/>
    <property type="project" value="TreeGrafter"/>
</dbReference>
<dbReference type="PANTHER" id="PTHR16088:SF3">
    <property type="entry name" value="GON-4-LIKE PROTEIN"/>
    <property type="match status" value="1"/>
</dbReference>
<feature type="region of interest" description="Disordered" evidence="4">
    <location>
        <begin position="1460"/>
        <end position="1481"/>
    </location>
</feature>
<name>A0A0N5AAE7_9BILA</name>
<evidence type="ECO:0000256" key="2">
    <source>
        <dbReference type="ARBA" id="ARBA00023163"/>
    </source>
</evidence>
<feature type="region of interest" description="Disordered" evidence="4">
    <location>
        <begin position="748"/>
        <end position="767"/>
    </location>
</feature>
<evidence type="ECO:0000256" key="3">
    <source>
        <dbReference type="ARBA" id="ARBA00023242"/>
    </source>
</evidence>
<evidence type="ECO:0000256" key="1">
    <source>
        <dbReference type="ARBA" id="ARBA00023015"/>
    </source>
</evidence>
<dbReference type="GO" id="GO:0005634">
    <property type="term" value="C:nucleus"/>
    <property type="evidence" value="ECO:0007669"/>
    <property type="project" value="TreeGrafter"/>
</dbReference>
<dbReference type="PANTHER" id="PTHR16088">
    <property type="entry name" value="YY1 ASSOCIATED PROTEIN-RELATED"/>
    <property type="match status" value="1"/>
</dbReference>
<keyword evidence="3" id="KW-0539">Nucleus</keyword>
<dbReference type="Proteomes" id="UP000046393">
    <property type="component" value="Unplaced"/>
</dbReference>
<protein>
    <submittedName>
        <fullName evidence="6">GON-4-like protein</fullName>
    </submittedName>
</protein>
<proteinExistence type="predicted"/>
<dbReference type="CDD" id="cd00167">
    <property type="entry name" value="SANT"/>
    <property type="match status" value="1"/>
</dbReference>
<evidence type="ECO:0000256" key="4">
    <source>
        <dbReference type="SAM" id="MobiDB-lite"/>
    </source>
</evidence>
<dbReference type="InterPro" id="IPR052435">
    <property type="entry name" value="YY1-Transcr_Regul"/>
</dbReference>
<feature type="compositionally biased region" description="Polar residues" evidence="4">
    <location>
        <begin position="955"/>
        <end position="972"/>
    </location>
</feature>
<accession>A0A0N5AAE7</accession>
<feature type="compositionally biased region" description="Polar residues" evidence="4">
    <location>
        <begin position="1061"/>
        <end position="1070"/>
    </location>
</feature>